<dbReference type="Gene3D" id="1.10.238.10">
    <property type="entry name" value="EF-hand"/>
    <property type="match status" value="1"/>
</dbReference>
<accession>A0A443QZC9</accession>
<evidence type="ECO:0000313" key="4">
    <source>
        <dbReference type="EMBL" id="RWS08361.1"/>
    </source>
</evidence>
<dbReference type="STRING" id="1965070.A0A443QZC9"/>
<keyword evidence="1" id="KW-0732">Signal</keyword>
<dbReference type="InterPro" id="IPR011992">
    <property type="entry name" value="EF-hand-dom_pair"/>
</dbReference>
<keyword evidence="5" id="KW-1185">Reference proteome</keyword>
<evidence type="ECO:0000256" key="3">
    <source>
        <dbReference type="ARBA" id="ARBA00022837"/>
    </source>
</evidence>
<dbReference type="OrthoDB" id="6494912at2759"/>
<comment type="caution">
    <text evidence="4">The sequence shown here is derived from an EMBL/GenBank/DDBJ whole genome shotgun (WGS) entry which is preliminary data.</text>
</comment>
<dbReference type="InterPro" id="IPR018247">
    <property type="entry name" value="EF_Hand_1_Ca_BS"/>
</dbReference>
<gene>
    <name evidence="4" type="ORF">B4U79_18165</name>
</gene>
<sequence>MVIPMNKFARFISVLKIVLIHSSHDFDKNGKLDGLEMLVAMHHHNEKQNVNKQDSFQHDITLIDNVLHEDDVNNDGYLDYIEFISAKTRNPKNKIKKSFLFKVCLKNISYCSVRSHKNPKPLLNKM</sequence>
<dbReference type="SUPFAM" id="SSF47473">
    <property type="entry name" value="EF-hand"/>
    <property type="match status" value="1"/>
</dbReference>
<dbReference type="Proteomes" id="UP000285301">
    <property type="component" value="Unassembled WGS sequence"/>
</dbReference>
<protein>
    <submittedName>
        <fullName evidence="4">Multiple coagulation factor deficiency protein 2-like protein</fullName>
    </submittedName>
</protein>
<organism evidence="4 5">
    <name type="scientific">Dinothrombium tinctorium</name>
    <dbReference type="NCBI Taxonomy" id="1965070"/>
    <lineage>
        <taxon>Eukaryota</taxon>
        <taxon>Metazoa</taxon>
        <taxon>Ecdysozoa</taxon>
        <taxon>Arthropoda</taxon>
        <taxon>Chelicerata</taxon>
        <taxon>Arachnida</taxon>
        <taxon>Acari</taxon>
        <taxon>Acariformes</taxon>
        <taxon>Trombidiformes</taxon>
        <taxon>Prostigmata</taxon>
        <taxon>Anystina</taxon>
        <taxon>Parasitengona</taxon>
        <taxon>Trombidioidea</taxon>
        <taxon>Trombidiidae</taxon>
        <taxon>Dinothrombium</taxon>
    </lineage>
</organism>
<dbReference type="PANTHER" id="PTHR23104:SF1">
    <property type="entry name" value="EF-HAND DOMAIN-CONTAINING PROTEIN"/>
    <property type="match status" value="1"/>
</dbReference>
<dbReference type="PANTHER" id="PTHR23104">
    <property type="entry name" value="MULTIPLE COAGULATION FACTOR DEFICIENCY PROTEIN 2 NEURAL STEM CELL DERIVED NEURONAL SURVIVAL PROTEIN"/>
    <property type="match status" value="1"/>
</dbReference>
<evidence type="ECO:0000256" key="2">
    <source>
        <dbReference type="ARBA" id="ARBA00022737"/>
    </source>
</evidence>
<proteinExistence type="predicted"/>
<keyword evidence="2" id="KW-0677">Repeat</keyword>
<reference evidence="4 5" key="1">
    <citation type="journal article" date="2018" name="Gigascience">
        <title>Genomes of trombidid mites reveal novel predicted allergens and laterally-transferred genes associated with secondary metabolism.</title>
        <authorList>
            <person name="Dong X."/>
            <person name="Chaisiri K."/>
            <person name="Xia D."/>
            <person name="Armstrong S.D."/>
            <person name="Fang Y."/>
            <person name="Donnelly M.J."/>
            <person name="Kadowaki T."/>
            <person name="McGarry J.W."/>
            <person name="Darby A.C."/>
            <person name="Makepeace B.L."/>
        </authorList>
    </citation>
    <scope>NUCLEOTIDE SEQUENCE [LARGE SCALE GENOMIC DNA]</scope>
    <source>
        <strain evidence="4">UoL-WK</strain>
    </source>
</reference>
<dbReference type="AlphaFoldDB" id="A0A443QZC9"/>
<dbReference type="PROSITE" id="PS00018">
    <property type="entry name" value="EF_HAND_1"/>
    <property type="match status" value="2"/>
</dbReference>
<dbReference type="InterPro" id="IPR052110">
    <property type="entry name" value="MCFD2-like"/>
</dbReference>
<dbReference type="EMBL" id="NCKU01003006">
    <property type="protein sequence ID" value="RWS08361.1"/>
    <property type="molecule type" value="Genomic_DNA"/>
</dbReference>
<name>A0A443QZC9_9ACAR</name>
<keyword evidence="3" id="KW-0106">Calcium</keyword>
<evidence type="ECO:0000313" key="5">
    <source>
        <dbReference type="Proteomes" id="UP000285301"/>
    </source>
</evidence>
<evidence type="ECO:0000256" key="1">
    <source>
        <dbReference type="ARBA" id="ARBA00022729"/>
    </source>
</evidence>